<accession>A0A1V1P618</accession>
<dbReference type="AlphaFoldDB" id="A0A1V1P618"/>
<reference evidence="2" key="1">
    <citation type="submission" date="2012-11" db="EMBL/GenBank/DDBJ databases">
        <authorList>
            <person name="Lucero-Rivera Y.E."/>
            <person name="Tovar-Ramirez D."/>
        </authorList>
    </citation>
    <scope>NUCLEOTIDE SEQUENCE [LARGE SCALE GENOMIC DNA]</scope>
    <source>
        <strain evidence="2">Araruama</strain>
    </source>
</reference>
<dbReference type="Gene3D" id="3.40.50.300">
    <property type="entry name" value="P-loop containing nucleotide triphosphate hydrolases"/>
    <property type="match status" value="1"/>
</dbReference>
<dbReference type="SUPFAM" id="SSF52540">
    <property type="entry name" value="P-loop containing nucleoside triphosphate hydrolases"/>
    <property type="match status" value="1"/>
</dbReference>
<evidence type="ECO:0000313" key="2">
    <source>
        <dbReference type="Proteomes" id="UP000189670"/>
    </source>
</evidence>
<name>A0A1V1P618_9BACT</name>
<protein>
    <submittedName>
        <fullName evidence="1">Uncharacterized protein</fullName>
    </submittedName>
</protein>
<dbReference type="Proteomes" id="UP000189670">
    <property type="component" value="Unassembled WGS sequence"/>
</dbReference>
<comment type="caution">
    <text evidence="1">The sequence shown here is derived from an EMBL/GenBank/DDBJ whole genome shotgun (WGS) entry which is preliminary data.</text>
</comment>
<gene>
    <name evidence="1" type="ORF">OMM_08932</name>
</gene>
<dbReference type="InterPro" id="IPR027417">
    <property type="entry name" value="P-loop_NTPase"/>
</dbReference>
<dbReference type="EMBL" id="ATBP01000453">
    <property type="protein sequence ID" value="ETR70271.1"/>
    <property type="molecule type" value="Genomic_DNA"/>
</dbReference>
<organism evidence="1 2">
    <name type="scientific">Candidatus Magnetoglobus multicellularis str. Araruama</name>
    <dbReference type="NCBI Taxonomy" id="890399"/>
    <lineage>
        <taxon>Bacteria</taxon>
        <taxon>Pseudomonadati</taxon>
        <taxon>Thermodesulfobacteriota</taxon>
        <taxon>Desulfobacteria</taxon>
        <taxon>Desulfobacterales</taxon>
        <taxon>Desulfobacteraceae</taxon>
        <taxon>Candidatus Magnetoglobus</taxon>
    </lineage>
</organism>
<sequence>MHEEKILPVEEMIAYDEFTGRVEILRELDTWVKNIQRMAAPSTAIISPRRLGKTVLLDRLVNTVFFKHEYQVAPFYFRMKREDTTLNNFLLEYATTFF</sequence>
<evidence type="ECO:0000313" key="1">
    <source>
        <dbReference type="EMBL" id="ETR70271.1"/>
    </source>
</evidence>
<proteinExistence type="predicted"/>